<dbReference type="Proteomes" id="UP000288953">
    <property type="component" value="Chromosome"/>
</dbReference>
<dbReference type="SUPFAM" id="SSF50104">
    <property type="entry name" value="Translation proteins SH3-like domain"/>
    <property type="match status" value="1"/>
</dbReference>
<comment type="function">
    <text evidence="5">One of the proteins that surrounds the polypeptide exit tunnel on the outside of the subunit.</text>
</comment>
<dbReference type="InterPro" id="IPR008991">
    <property type="entry name" value="Translation_prot_SH3-like_sf"/>
</dbReference>
<dbReference type="InterPro" id="IPR005824">
    <property type="entry name" value="KOW"/>
</dbReference>
<dbReference type="RefSeq" id="WP_129210772.1">
    <property type="nucleotide sequence ID" value="NZ_CP026512.1"/>
</dbReference>
<keyword evidence="2 5" id="KW-0689">Ribosomal protein</keyword>
<dbReference type="InterPro" id="IPR041988">
    <property type="entry name" value="Ribosomal_uL24_KOW"/>
</dbReference>
<evidence type="ECO:0000256" key="5">
    <source>
        <dbReference type="HAMAP-Rule" id="MF_01326"/>
    </source>
</evidence>
<keyword evidence="3 5" id="KW-0687">Ribonucleoprotein</keyword>
<evidence type="ECO:0000256" key="1">
    <source>
        <dbReference type="ARBA" id="ARBA00010618"/>
    </source>
</evidence>
<dbReference type="InterPro" id="IPR005825">
    <property type="entry name" value="Ribosomal_uL24_CS"/>
</dbReference>
<feature type="domain" description="KOW" evidence="7">
    <location>
        <begin position="3"/>
        <end position="30"/>
    </location>
</feature>
<comment type="similarity">
    <text evidence="1 5 6">Belongs to the universal ribosomal protein uL24 family.</text>
</comment>
<comment type="function">
    <text evidence="5">One of two assembly initiator proteins, it binds directly to the 5'-end of the 23S rRNA, where it nucleates assembly of the 50S subunit.</text>
</comment>
<keyword evidence="5" id="KW-0699">rRNA-binding</keyword>
<dbReference type="CDD" id="cd06089">
    <property type="entry name" value="KOW_RPL26"/>
    <property type="match status" value="1"/>
</dbReference>
<dbReference type="HAMAP" id="MF_01326_B">
    <property type="entry name" value="Ribosomal_uL24_B"/>
    <property type="match status" value="1"/>
</dbReference>
<reference evidence="8 9" key="1">
    <citation type="journal article" date="2018" name="Genome Biol. Evol.">
        <title>Partnering With a Pest: Genomes of Hemlock Woolly Adelgid Symbionts Reveal Atypical Nutritional Provisioning Patterns in Dual-Obligate Bacteria.</title>
        <authorList>
            <person name="Weglarz K.M."/>
            <person name="Havill N.P."/>
            <person name="Burke G.R."/>
            <person name="von Dohlen C.D."/>
        </authorList>
    </citation>
    <scope>NUCLEOTIDE SEQUENCE [LARGE SCALE GENOMIC DNA]</scope>
    <source>
        <strain evidence="8 9">HWA_ENA</strain>
    </source>
</reference>
<dbReference type="Gene3D" id="2.30.30.30">
    <property type="match status" value="1"/>
</dbReference>
<evidence type="ECO:0000256" key="3">
    <source>
        <dbReference type="ARBA" id="ARBA00023274"/>
    </source>
</evidence>
<evidence type="ECO:0000259" key="7">
    <source>
        <dbReference type="SMART" id="SM00739"/>
    </source>
</evidence>
<evidence type="ECO:0000256" key="4">
    <source>
        <dbReference type="ARBA" id="ARBA00035206"/>
    </source>
</evidence>
<evidence type="ECO:0000256" key="2">
    <source>
        <dbReference type="ARBA" id="ARBA00022980"/>
    </source>
</evidence>
<keyword evidence="5" id="KW-0694">RNA-binding</keyword>
<sequence>MHKIRRDDEIIVIAGKEKGKRGKVLKVFTDNRLVVSGLNLIKRHTKPNQMLGAQGGIVKTEAPLHVSNVAVFNSETNKADRIGFKVKDGKKIRVFKSTQQEVDVLTMLGK</sequence>
<accession>A0ABX5R8N4</accession>
<dbReference type="PANTHER" id="PTHR12903">
    <property type="entry name" value="MITOCHONDRIAL RIBOSOMAL PROTEIN L24"/>
    <property type="match status" value="1"/>
</dbReference>
<organism evidence="8 9">
    <name type="scientific">Candidatus Pseudomonas adelgestsugas</name>
    <dbReference type="NCBI Taxonomy" id="1302376"/>
    <lineage>
        <taxon>Bacteria</taxon>
        <taxon>Pseudomonadati</taxon>
        <taxon>Pseudomonadota</taxon>
        <taxon>Gammaproteobacteria</taxon>
        <taxon>Pseudomonadales</taxon>
        <taxon>Pseudomonadaceae</taxon>
        <taxon>Pseudomonas</taxon>
    </lineage>
</organism>
<dbReference type="Pfam" id="PF00467">
    <property type="entry name" value="KOW"/>
    <property type="match status" value="1"/>
</dbReference>
<dbReference type="InterPro" id="IPR003256">
    <property type="entry name" value="Ribosomal_uL24"/>
</dbReference>
<evidence type="ECO:0000313" key="8">
    <source>
        <dbReference type="EMBL" id="QAX81643.1"/>
    </source>
</evidence>
<keyword evidence="9" id="KW-1185">Reference proteome</keyword>
<dbReference type="SMART" id="SM00739">
    <property type="entry name" value="KOW"/>
    <property type="match status" value="1"/>
</dbReference>
<name>A0ABX5R8N4_9PSED</name>
<dbReference type="NCBIfam" id="TIGR01079">
    <property type="entry name" value="rplX_bact"/>
    <property type="match status" value="1"/>
</dbReference>
<evidence type="ECO:0000256" key="6">
    <source>
        <dbReference type="RuleBase" id="RU003477"/>
    </source>
</evidence>
<proteinExistence type="inferred from homology"/>
<dbReference type="EMBL" id="CP026512">
    <property type="protein sequence ID" value="QAX81643.1"/>
    <property type="molecule type" value="Genomic_DNA"/>
</dbReference>
<dbReference type="Pfam" id="PF17136">
    <property type="entry name" value="ribosomal_L24"/>
    <property type="match status" value="1"/>
</dbReference>
<gene>
    <name evidence="5 8" type="primary">rplX</name>
    <name evidence="8" type="ORF">C3B55_00288</name>
</gene>
<dbReference type="InterPro" id="IPR014722">
    <property type="entry name" value="Rib_uL2_dom2"/>
</dbReference>
<evidence type="ECO:0000313" key="9">
    <source>
        <dbReference type="Proteomes" id="UP000288953"/>
    </source>
</evidence>
<protein>
    <recommendedName>
        <fullName evidence="4 5">Large ribosomal subunit protein uL24</fullName>
    </recommendedName>
</protein>
<dbReference type="GO" id="GO:0005840">
    <property type="term" value="C:ribosome"/>
    <property type="evidence" value="ECO:0007669"/>
    <property type="project" value="UniProtKB-KW"/>
</dbReference>
<comment type="subunit">
    <text evidence="5">Part of the 50S ribosomal subunit.</text>
</comment>
<dbReference type="InterPro" id="IPR057264">
    <property type="entry name" value="Ribosomal_uL24_C"/>
</dbReference>
<dbReference type="PROSITE" id="PS01108">
    <property type="entry name" value="RIBOSOMAL_L24"/>
    <property type="match status" value="1"/>
</dbReference>